<reference evidence="1 2" key="1">
    <citation type="submission" date="2016-11" db="EMBL/GenBank/DDBJ databases">
        <authorList>
            <person name="Jaros S."/>
            <person name="Januszkiewicz K."/>
            <person name="Wedrychowicz H."/>
        </authorList>
    </citation>
    <scope>NUCLEOTIDE SEQUENCE [LARGE SCALE GENOMIC DNA]</scope>
    <source>
        <strain evidence="1 2">DSM 14501</strain>
    </source>
</reference>
<dbReference type="EMBL" id="FRAJ01000004">
    <property type="protein sequence ID" value="SHJ80434.1"/>
    <property type="molecule type" value="Genomic_DNA"/>
</dbReference>
<evidence type="ECO:0000313" key="1">
    <source>
        <dbReference type="EMBL" id="SHJ80434.1"/>
    </source>
</evidence>
<organism evidence="1 2">
    <name type="scientific">Caminicella sporogenes DSM 14501</name>
    <dbReference type="NCBI Taxonomy" id="1121266"/>
    <lineage>
        <taxon>Bacteria</taxon>
        <taxon>Bacillati</taxon>
        <taxon>Bacillota</taxon>
        <taxon>Clostridia</taxon>
        <taxon>Peptostreptococcales</taxon>
        <taxon>Caminicellaceae</taxon>
        <taxon>Caminicella</taxon>
    </lineage>
</organism>
<evidence type="ECO:0000313" key="2">
    <source>
        <dbReference type="Proteomes" id="UP000184082"/>
    </source>
</evidence>
<dbReference type="STRING" id="1121266.SAMN02745883_00455"/>
<keyword evidence="2" id="KW-1185">Reference proteome</keyword>
<dbReference type="Proteomes" id="UP000184082">
    <property type="component" value="Unassembled WGS sequence"/>
</dbReference>
<proteinExistence type="predicted"/>
<protein>
    <submittedName>
        <fullName evidence="1">Uncharacterized protein</fullName>
    </submittedName>
</protein>
<dbReference type="RefSeq" id="WP_072965771.1">
    <property type="nucleotide sequence ID" value="NZ_FRAJ01000004.1"/>
</dbReference>
<sequence>MEVIKISKRENFSNSEKHEPTLVHFSWGGTTHEWEEEADQIMHYLQDKLDSKEDDIEKEKKIQYASQKQYWLDYDK</sequence>
<dbReference type="AlphaFoldDB" id="A0A1M6MAJ3"/>
<gene>
    <name evidence="1" type="ORF">SAMN02745883_00455</name>
</gene>
<name>A0A1M6MAJ3_9FIRM</name>
<accession>A0A1M6MAJ3</accession>